<dbReference type="InterPro" id="IPR002110">
    <property type="entry name" value="Ankyrin_rpt"/>
</dbReference>
<dbReference type="Proteomes" id="UP000236291">
    <property type="component" value="Unassembled WGS sequence"/>
</dbReference>
<evidence type="ECO:0000313" key="4">
    <source>
        <dbReference type="Proteomes" id="UP000236291"/>
    </source>
</evidence>
<feature type="repeat" description="ANK" evidence="2">
    <location>
        <begin position="11"/>
        <end position="35"/>
    </location>
</feature>
<accession>A0A2K3JM23</accession>
<evidence type="ECO:0000256" key="2">
    <source>
        <dbReference type="PROSITE-ProRule" id="PRU00023"/>
    </source>
</evidence>
<dbReference type="EMBL" id="ASHM01070250">
    <property type="protein sequence ID" value="PNX55092.1"/>
    <property type="molecule type" value="Genomic_DNA"/>
</dbReference>
<evidence type="ECO:0000313" key="3">
    <source>
        <dbReference type="EMBL" id="PNX55092.1"/>
    </source>
</evidence>
<comment type="subcellular location">
    <subcellularLocation>
        <location evidence="1">Cell membrane</location>
        <topology evidence="1">Peripheral membrane protein</topology>
        <orientation evidence="1">Cytoplasmic side</orientation>
    </subcellularLocation>
</comment>
<dbReference type="SMART" id="SM00248">
    <property type="entry name" value="ANK"/>
    <property type="match status" value="2"/>
</dbReference>
<organism evidence="3 4">
    <name type="scientific">Trifolium pratense</name>
    <name type="common">Red clover</name>
    <dbReference type="NCBI Taxonomy" id="57577"/>
    <lineage>
        <taxon>Eukaryota</taxon>
        <taxon>Viridiplantae</taxon>
        <taxon>Streptophyta</taxon>
        <taxon>Embryophyta</taxon>
        <taxon>Tracheophyta</taxon>
        <taxon>Spermatophyta</taxon>
        <taxon>Magnoliopsida</taxon>
        <taxon>eudicotyledons</taxon>
        <taxon>Gunneridae</taxon>
        <taxon>Pentapetalae</taxon>
        <taxon>rosids</taxon>
        <taxon>fabids</taxon>
        <taxon>Fabales</taxon>
        <taxon>Fabaceae</taxon>
        <taxon>Papilionoideae</taxon>
        <taxon>50 kb inversion clade</taxon>
        <taxon>NPAAA clade</taxon>
        <taxon>Hologalegina</taxon>
        <taxon>IRL clade</taxon>
        <taxon>Trifolieae</taxon>
        <taxon>Trifolium</taxon>
    </lineage>
</organism>
<protein>
    <submittedName>
        <fullName evidence="3">Ankyrin repeat-containing protein</fullName>
    </submittedName>
</protein>
<dbReference type="Gene3D" id="1.25.40.20">
    <property type="entry name" value="Ankyrin repeat-containing domain"/>
    <property type="match status" value="1"/>
</dbReference>
<evidence type="ECO:0000256" key="1">
    <source>
        <dbReference type="ARBA" id="ARBA00004413"/>
    </source>
</evidence>
<dbReference type="GO" id="GO:0005886">
    <property type="term" value="C:plasma membrane"/>
    <property type="evidence" value="ECO:0007669"/>
    <property type="project" value="UniProtKB-SubCell"/>
</dbReference>
<dbReference type="InterPro" id="IPR036770">
    <property type="entry name" value="Ankyrin_rpt-contain_sf"/>
</dbReference>
<name>A0A2K3JM23_TRIPR</name>
<dbReference type="Pfam" id="PF12796">
    <property type="entry name" value="Ank_2"/>
    <property type="match status" value="1"/>
</dbReference>
<dbReference type="PROSITE" id="PS50297">
    <property type="entry name" value="ANK_REP_REGION"/>
    <property type="match status" value="2"/>
</dbReference>
<dbReference type="PANTHER" id="PTHR24128">
    <property type="entry name" value="HOMEOBOX PROTEIN WARIAI"/>
    <property type="match status" value="1"/>
</dbReference>
<reference evidence="3 4" key="2">
    <citation type="journal article" date="2017" name="Front. Plant Sci.">
        <title>Gene Classification and Mining of Molecular Markers Useful in Red Clover (Trifolium pratense) Breeding.</title>
        <authorList>
            <person name="Istvanek J."/>
            <person name="Dluhosova J."/>
            <person name="Dluhos P."/>
            <person name="Patkova L."/>
            <person name="Nedelnik J."/>
            <person name="Repkova J."/>
        </authorList>
    </citation>
    <scope>NUCLEOTIDE SEQUENCE [LARGE SCALE GENOMIC DNA]</scope>
    <source>
        <strain evidence="4">cv. Tatra</strain>
        <tissue evidence="3">Young leaves</tissue>
    </source>
</reference>
<proteinExistence type="predicted"/>
<sequence>NKDLVRVKGKGGLTPLHFASHNGDYVDLLAKFLLECPDSIEDLTVKGETALHIAVKNNNYQALDLLVCILRKIIKKGARKFDYKILNRKDEADNTVLHILAQRNFEPQVTFDQDIY</sequence>
<dbReference type="AlphaFoldDB" id="A0A2K3JM23"/>
<keyword evidence="2" id="KW-0040">ANK repeat</keyword>
<dbReference type="PROSITE" id="PS50088">
    <property type="entry name" value="ANK_REPEAT"/>
    <property type="match status" value="2"/>
</dbReference>
<dbReference type="PANTHER" id="PTHR24128:SF87">
    <property type="entry name" value="ANKYRIN REPEAT FAMILY PROTEIN"/>
    <property type="match status" value="1"/>
</dbReference>
<dbReference type="SUPFAM" id="SSF48403">
    <property type="entry name" value="Ankyrin repeat"/>
    <property type="match status" value="1"/>
</dbReference>
<dbReference type="STRING" id="57577.A0A2K3JM23"/>
<comment type="caution">
    <text evidence="3">The sequence shown here is derived from an EMBL/GenBank/DDBJ whole genome shotgun (WGS) entry which is preliminary data.</text>
</comment>
<feature type="non-terminal residue" evidence="3">
    <location>
        <position position="1"/>
    </location>
</feature>
<feature type="repeat" description="ANK" evidence="2">
    <location>
        <begin position="46"/>
        <end position="78"/>
    </location>
</feature>
<reference evidence="3 4" key="1">
    <citation type="journal article" date="2014" name="Am. J. Bot.">
        <title>Genome assembly and annotation for red clover (Trifolium pratense; Fabaceae).</title>
        <authorList>
            <person name="Istvanek J."/>
            <person name="Jaros M."/>
            <person name="Krenek A."/>
            <person name="Repkova J."/>
        </authorList>
    </citation>
    <scope>NUCLEOTIDE SEQUENCE [LARGE SCALE GENOMIC DNA]</scope>
    <source>
        <strain evidence="4">cv. Tatra</strain>
        <tissue evidence="3">Young leaves</tissue>
    </source>
</reference>
<dbReference type="ExpressionAtlas" id="A0A2K3JM23">
    <property type="expression patterns" value="baseline"/>
</dbReference>
<gene>
    <name evidence="3" type="ORF">L195_g048718</name>
</gene>